<dbReference type="Proteomes" id="UP000588071">
    <property type="component" value="Unassembled WGS sequence"/>
</dbReference>
<proteinExistence type="predicted"/>
<reference evidence="5" key="1">
    <citation type="submission" date="2017-04" db="EMBL/GenBank/DDBJ databases">
        <title>Function of individual gut microbiota members based on whole genome sequencing of pure cultures obtained from chicken caecum.</title>
        <authorList>
            <person name="Medvecky M."/>
            <person name="Cejkova D."/>
            <person name="Polansky O."/>
            <person name="Karasova D."/>
            <person name="Kubasova T."/>
            <person name="Cizek A."/>
            <person name="Rychlik I."/>
        </authorList>
    </citation>
    <scope>NUCLEOTIDE SEQUENCE [LARGE SCALE GENOMIC DNA]</scope>
    <source>
        <strain evidence="5">An144</strain>
    </source>
</reference>
<feature type="transmembrane region" description="Helical" evidence="1">
    <location>
        <begin position="44"/>
        <end position="65"/>
    </location>
</feature>
<evidence type="ECO:0000313" key="7">
    <source>
        <dbReference type="Proteomes" id="UP000588071"/>
    </source>
</evidence>
<dbReference type="GeneID" id="60872544"/>
<evidence type="ECO:0000313" key="6">
    <source>
        <dbReference type="Proteomes" id="UP000196503"/>
    </source>
</evidence>
<reference evidence="4 6" key="2">
    <citation type="submission" date="2017-05" db="EMBL/GenBank/DDBJ databases">
        <title>The Genome Sequence of Enterococcus faecium 2D5_DIV0622.</title>
        <authorList>
            <consortium name="The Broad Institute Genomics Platform"/>
            <consortium name="The Broad Institute Genomic Center for Infectious Diseases"/>
            <person name="Earl A."/>
            <person name="Manson A."/>
            <person name="Schwartman J."/>
            <person name="Gilmore M."/>
            <person name="Abouelleil A."/>
            <person name="Cao P."/>
            <person name="Chapman S."/>
            <person name="Cusick C."/>
            <person name="Shea T."/>
            <person name="Young S."/>
            <person name="Neafsey D."/>
            <person name="Nusbaum C."/>
            <person name="Birren B."/>
        </authorList>
    </citation>
    <scope>NUCLEOTIDE SEQUENCE [LARGE SCALE GENOMIC DNA]</scope>
    <source>
        <strain evidence="4 6">2D5_DIV0622</strain>
    </source>
</reference>
<dbReference type="EMBL" id="NIBL01000001">
    <property type="protein sequence ID" value="OUZ18400.1"/>
    <property type="molecule type" value="Genomic_DNA"/>
</dbReference>
<dbReference type="EMBL" id="JABAFV010000011">
    <property type="protein sequence ID" value="NME50101.1"/>
    <property type="molecule type" value="Genomic_DNA"/>
</dbReference>
<evidence type="ECO:0000313" key="3">
    <source>
        <dbReference type="EMBL" id="OUQ11546.1"/>
    </source>
</evidence>
<accession>A0A0H2Q7F2</accession>
<sequence>MFETIVGIVLLLLGCYQLYATRNVFVYTKKHGNKSTSAFLPLGLYSGGLMGIVFLCFGVALTFHLI</sequence>
<keyword evidence="1" id="KW-1133">Transmembrane helix</keyword>
<reference evidence="3" key="3">
    <citation type="journal article" date="2018" name="BMC Genomics">
        <title>Whole genome sequencing and function prediction of 133 gut anaerobes isolated from chicken caecum in pure cultures.</title>
        <authorList>
            <person name="Medvecky M."/>
            <person name="Cejkova D."/>
            <person name="Polansky O."/>
            <person name="Karasova D."/>
            <person name="Kubasova T."/>
            <person name="Cizek A."/>
            <person name="Rychlik I."/>
        </authorList>
    </citation>
    <scope>NUCLEOTIDE SEQUENCE</scope>
    <source>
        <strain evidence="3">An144</strain>
    </source>
</reference>
<comment type="caution">
    <text evidence="4">The sequence shown here is derived from an EMBL/GenBank/DDBJ whole genome shotgun (WGS) entry which is preliminary data.</text>
</comment>
<gene>
    <name evidence="4" type="ORF">A5869_000040</name>
    <name evidence="3" type="ORF">B5E88_01420</name>
    <name evidence="2" type="ORF">HF857_07615</name>
</gene>
<dbReference type="Proteomes" id="UP000196503">
    <property type="component" value="Unassembled WGS sequence"/>
</dbReference>
<evidence type="ECO:0000313" key="2">
    <source>
        <dbReference type="EMBL" id="NME50101.1"/>
    </source>
</evidence>
<evidence type="ECO:0000313" key="5">
    <source>
        <dbReference type="Proteomes" id="UP000196074"/>
    </source>
</evidence>
<reference evidence="2 7" key="4">
    <citation type="submission" date="2020-04" db="EMBL/GenBank/DDBJ databases">
        <authorList>
            <person name="Hitch T.C.A."/>
            <person name="Wylensek D."/>
            <person name="Clavel T."/>
        </authorList>
    </citation>
    <scope>NUCLEOTIDE SEQUENCE [LARGE SCALE GENOMIC DNA]</scope>
    <source>
        <strain evidence="2 7">WCA-380-WT-3C</strain>
    </source>
</reference>
<keyword evidence="1" id="KW-0812">Transmembrane</keyword>
<keyword evidence="1" id="KW-0472">Membrane</keyword>
<dbReference type="AlphaFoldDB" id="A0A0H2Q7F2"/>
<evidence type="ECO:0008006" key="8">
    <source>
        <dbReference type="Google" id="ProtNLM"/>
    </source>
</evidence>
<organism evidence="4 6">
    <name type="scientific">Enterococcus cecorum</name>
    <dbReference type="NCBI Taxonomy" id="44008"/>
    <lineage>
        <taxon>Bacteria</taxon>
        <taxon>Bacillati</taxon>
        <taxon>Bacillota</taxon>
        <taxon>Bacilli</taxon>
        <taxon>Lactobacillales</taxon>
        <taxon>Enterococcaceae</taxon>
        <taxon>Enterococcus</taxon>
    </lineage>
</organism>
<dbReference type="Proteomes" id="UP000196074">
    <property type="component" value="Unassembled WGS sequence"/>
</dbReference>
<dbReference type="RefSeq" id="WP_016250831.1">
    <property type="nucleotide sequence ID" value="NZ_AP035890.1"/>
</dbReference>
<protein>
    <recommendedName>
        <fullName evidence="8">Immunity protein</fullName>
    </recommendedName>
</protein>
<evidence type="ECO:0000256" key="1">
    <source>
        <dbReference type="SAM" id="Phobius"/>
    </source>
</evidence>
<dbReference type="EMBL" id="NFLC01000002">
    <property type="protein sequence ID" value="OUQ11546.1"/>
    <property type="molecule type" value="Genomic_DNA"/>
</dbReference>
<name>A0A0H2Q7F2_9ENTE</name>
<evidence type="ECO:0000313" key="4">
    <source>
        <dbReference type="EMBL" id="OUZ18400.1"/>
    </source>
</evidence>